<evidence type="ECO:0000256" key="1">
    <source>
        <dbReference type="ARBA" id="ARBA00023242"/>
    </source>
</evidence>
<reference evidence="4 5" key="1">
    <citation type="submission" date="2018-11" db="EMBL/GenBank/DDBJ databases">
        <title>Genome sequence of Saitozyma podzolica DSM 27192.</title>
        <authorList>
            <person name="Aliyu H."/>
            <person name="Gorte O."/>
            <person name="Ochsenreither K."/>
        </authorList>
    </citation>
    <scope>NUCLEOTIDE SEQUENCE [LARGE SCALE GENOMIC DNA]</scope>
    <source>
        <strain evidence="4 5">DSM 27192</strain>
    </source>
</reference>
<name>A0A427Y753_9TREE</name>
<gene>
    <name evidence="4" type="ORF">EHS25_003404</name>
</gene>
<evidence type="ECO:0000256" key="2">
    <source>
        <dbReference type="SAM" id="MobiDB-lite"/>
    </source>
</evidence>
<feature type="domain" description="Xylanolytic transcriptional activator regulatory" evidence="3">
    <location>
        <begin position="444"/>
        <end position="516"/>
    </location>
</feature>
<feature type="region of interest" description="Disordered" evidence="2">
    <location>
        <begin position="840"/>
        <end position="859"/>
    </location>
</feature>
<feature type="compositionally biased region" description="Low complexity" evidence="2">
    <location>
        <begin position="113"/>
        <end position="153"/>
    </location>
</feature>
<organism evidence="4 5">
    <name type="scientific">Saitozyma podzolica</name>
    <dbReference type="NCBI Taxonomy" id="1890683"/>
    <lineage>
        <taxon>Eukaryota</taxon>
        <taxon>Fungi</taxon>
        <taxon>Dikarya</taxon>
        <taxon>Basidiomycota</taxon>
        <taxon>Agaricomycotina</taxon>
        <taxon>Tremellomycetes</taxon>
        <taxon>Tremellales</taxon>
        <taxon>Trimorphomycetaceae</taxon>
        <taxon>Saitozyma</taxon>
    </lineage>
</organism>
<sequence length="885" mass="95818">MQGSGFVDYTQFDFGTGPNSSAAGGGSSSATGTGTGAGPSSSGGMGWGNESIKRDGHVNGTGGGGACQKANVKCEWPSGRRKKRTRREMEEAKRLESKGGEQVLSDDEIDPVPQQQELQPQHRPQQQQHHQQQQSQQQQQQQQSQHQSQQQPQYTTNLSNTTYDPTDFWSLSNLSNLGQTNAGGTISTGIGTGSSATGGAGAGLNATGGGATMSNFVWPSGFTPEDQTFTFPMAEIGEPTMAQFMTSPATDMRLINALENQAAYIEGNPAEDQDLELFYYRISGSTAIHPGVNRISLKLQRRSADSPLAAAPHPEPDQSLPVTPTRAPQDIFDSTGMPHPHIWQPLFALFFKHMSQHFPSVSRQRMFERFESGTMSQFLAACICACGARFSPEARDNPTQACAPFIAKAQELIVPLIHLPTYDVVSGLLFLAWANYGQSSESGLWEFSGMAIRMGIDIGIHEISDIYESPAHVIRTKLLFWSIFVTDRVVAFATGRPASIPEDIIEIPLPEDADFFPDPARNTPNDPVEAVEPVPFVYLVKLMIICGRISNVLNGRRGKARTLVSTAEPLAEQLAELQMRLMQFIAGLPESLKWNIENFKHQEARAHGGAFLGLHLWAHAVLALIYHPELLKSPSGIETPLNQGISRNIKLSLASSRQICECMVFADLVSGESYISTPFIVQPLYVAAMALIHEMRAAQASESTGNPTDMFLVSMARQNFTALLNAVQKMEQYWAGANYVASLLEKRSGFNRSKTKANKKTFISLPDKGLLRRFTADPSHPNNVGPATETSLRESIAKSSGSGPSPYWLADLMAGYTVENMSFAPADTLDLERLLATGTQMMQGQGPPSGGAPGGTGQNVQNVQNVQGGQTMQGGMGMVRGLGGM</sequence>
<dbReference type="Proteomes" id="UP000279259">
    <property type="component" value="Unassembled WGS sequence"/>
</dbReference>
<dbReference type="GO" id="GO:0003677">
    <property type="term" value="F:DNA binding"/>
    <property type="evidence" value="ECO:0007669"/>
    <property type="project" value="InterPro"/>
</dbReference>
<keyword evidence="5" id="KW-1185">Reference proteome</keyword>
<comment type="caution">
    <text evidence="4">The sequence shown here is derived from an EMBL/GenBank/DDBJ whole genome shotgun (WGS) entry which is preliminary data.</text>
</comment>
<keyword evidence="1" id="KW-0539">Nucleus</keyword>
<evidence type="ECO:0000313" key="5">
    <source>
        <dbReference type="Proteomes" id="UP000279259"/>
    </source>
</evidence>
<evidence type="ECO:0000259" key="3">
    <source>
        <dbReference type="SMART" id="SM00906"/>
    </source>
</evidence>
<feature type="compositionally biased region" description="Gly residues" evidence="2">
    <location>
        <begin position="847"/>
        <end position="857"/>
    </location>
</feature>
<dbReference type="InterPro" id="IPR007219">
    <property type="entry name" value="XnlR_reg_dom"/>
</dbReference>
<dbReference type="CDD" id="cd12148">
    <property type="entry name" value="fungal_TF_MHR"/>
    <property type="match status" value="1"/>
</dbReference>
<feature type="region of interest" description="Disordered" evidence="2">
    <location>
        <begin position="1"/>
        <end position="162"/>
    </location>
</feature>
<dbReference type="SMART" id="SM00906">
    <property type="entry name" value="Fungal_trans"/>
    <property type="match status" value="1"/>
</dbReference>
<evidence type="ECO:0000313" key="4">
    <source>
        <dbReference type="EMBL" id="RSH86917.1"/>
    </source>
</evidence>
<accession>A0A427Y753</accession>
<dbReference type="OrthoDB" id="2428527at2759"/>
<feature type="region of interest" description="Disordered" evidence="2">
    <location>
        <begin position="304"/>
        <end position="324"/>
    </location>
</feature>
<feature type="compositionally biased region" description="Basic and acidic residues" evidence="2">
    <location>
        <begin position="87"/>
        <end position="99"/>
    </location>
</feature>
<dbReference type="GO" id="GO:0008270">
    <property type="term" value="F:zinc ion binding"/>
    <property type="evidence" value="ECO:0007669"/>
    <property type="project" value="InterPro"/>
</dbReference>
<dbReference type="GO" id="GO:0006351">
    <property type="term" value="P:DNA-templated transcription"/>
    <property type="evidence" value="ECO:0007669"/>
    <property type="project" value="InterPro"/>
</dbReference>
<dbReference type="AlphaFoldDB" id="A0A427Y753"/>
<dbReference type="EMBL" id="RSCD01000018">
    <property type="protein sequence ID" value="RSH86917.1"/>
    <property type="molecule type" value="Genomic_DNA"/>
</dbReference>
<feature type="region of interest" description="Disordered" evidence="2">
    <location>
        <begin position="774"/>
        <end position="803"/>
    </location>
</feature>
<dbReference type="Pfam" id="PF04082">
    <property type="entry name" value="Fungal_trans"/>
    <property type="match status" value="1"/>
</dbReference>
<proteinExistence type="predicted"/>
<protein>
    <recommendedName>
        <fullName evidence="3">Xylanolytic transcriptional activator regulatory domain-containing protein</fullName>
    </recommendedName>
</protein>
<dbReference type="STRING" id="1890683.A0A427Y753"/>
<dbReference type="PANTHER" id="PTHR47783">
    <property type="entry name" value="ZN(II)2CYS6 TRANSCRIPTION FACTOR (EUROFUNG)-RELATED"/>
    <property type="match status" value="1"/>
</dbReference>
<dbReference type="PANTHER" id="PTHR47783:SF1">
    <property type="entry name" value="ZN(II)2CYS6 TRANSCRIPTION FACTOR (EUROFUNG)"/>
    <property type="match status" value="1"/>
</dbReference>
<feature type="compositionally biased region" description="Gly residues" evidence="2">
    <location>
        <begin position="23"/>
        <end position="47"/>
    </location>
</feature>